<sequence length="197" mass="22074">MEKIIKFIPNSITGVRIFMSFIFTYIILGQPIDGKEKFVTIIAIFLAICLSDLLDGKIARKMKSTSTIGAKLDVSADLTYIIFSYTALIILKALPMWFLGFVCLKFLEFLITSMFIKRYNKLSNNPFVFDKVGRLVSVILFVIPGIVCTLNYLVPYSAGDLIKLLLSVTLIGGIYSSYLRIKSCFEMLSLGASKCIE</sequence>
<evidence type="ECO:0000313" key="3">
    <source>
        <dbReference type="EMBL" id="MBV7272026.1"/>
    </source>
</evidence>
<reference evidence="3" key="1">
    <citation type="submission" date="2020-12" db="EMBL/GenBank/DDBJ databases">
        <title>Clostridium thailandense sp. nov., a novel acetogenic bacterium isolated from peat land soil in Thailand.</title>
        <authorList>
            <person name="Chaikitkaew S."/>
            <person name="Birkeland N.K."/>
        </authorList>
    </citation>
    <scope>NUCLEOTIDE SEQUENCE</scope>
    <source>
        <strain evidence="3">PL3</strain>
    </source>
</reference>
<dbReference type="RefSeq" id="WP_218319062.1">
    <property type="nucleotide sequence ID" value="NZ_JAEEGC010000017.1"/>
</dbReference>
<dbReference type="GO" id="GO:0016020">
    <property type="term" value="C:membrane"/>
    <property type="evidence" value="ECO:0007669"/>
    <property type="project" value="InterPro"/>
</dbReference>
<feature type="transmembrane region" description="Helical" evidence="2">
    <location>
        <begin position="38"/>
        <end position="54"/>
    </location>
</feature>
<dbReference type="GO" id="GO:0016780">
    <property type="term" value="F:phosphotransferase activity, for other substituted phosphate groups"/>
    <property type="evidence" value="ECO:0007669"/>
    <property type="project" value="InterPro"/>
</dbReference>
<dbReference type="InterPro" id="IPR048254">
    <property type="entry name" value="CDP_ALCOHOL_P_TRANSF_CS"/>
</dbReference>
<organism evidence="3 4">
    <name type="scientific">Clostridium thailandense</name>
    <dbReference type="NCBI Taxonomy" id="2794346"/>
    <lineage>
        <taxon>Bacteria</taxon>
        <taxon>Bacillati</taxon>
        <taxon>Bacillota</taxon>
        <taxon>Clostridia</taxon>
        <taxon>Eubacteriales</taxon>
        <taxon>Clostridiaceae</taxon>
        <taxon>Clostridium</taxon>
    </lineage>
</organism>
<proteinExistence type="inferred from homology"/>
<keyword evidence="2" id="KW-0812">Transmembrane</keyword>
<feature type="transmembrane region" description="Helical" evidence="2">
    <location>
        <begin position="74"/>
        <end position="91"/>
    </location>
</feature>
<comment type="caution">
    <text evidence="3">The sequence shown here is derived from an EMBL/GenBank/DDBJ whole genome shotgun (WGS) entry which is preliminary data.</text>
</comment>
<keyword evidence="2" id="KW-0472">Membrane</keyword>
<accession>A0A949TUB2</accession>
<feature type="transmembrane region" description="Helical" evidence="2">
    <location>
        <begin position="161"/>
        <end position="179"/>
    </location>
</feature>
<dbReference type="EMBL" id="JAEEGC010000017">
    <property type="protein sequence ID" value="MBV7272026.1"/>
    <property type="molecule type" value="Genomic_DNA"/>
</dbReference>
<dbReference type="Proteomes" id="UP000694308">
    <property type="component" value="Unassembled WGS sequence"/>
</dbReference>
<comment type="similarity">
    <text evidence="1">Belongs to the CDP-alcohol phosphatidyltransferase class-I family.</text>
</comment>
<dbReference type="InterPro" id="IPR000462">
    <property type="entry name" value="CDP-OH_P_trans"/>
</dbReference>
<feature type="transmembrane region" description="Helical" evidence="2">
    <location>
        <begin position="136"/>
        <end position="155"/>
    </location>
</feature>
<protein>
    <submittedName>
        <fullName evidence="3">CDP-alcohol phosphatidyltransferase family protein</fullName>
    </submittedName>
</protein>
<feature type="transmembrane region" description="Helical" evidence="2">
    <location>
        <begin position="12"/>
        <end position="32"/>
    </location>
</feature>
<keyword evidence="4" id="KW-1185">Reference proteome</keyword>
<evidence type="ECO:0000256" key="1">
    <source>
        <dbReference type="RuleBase" id="RU003750"/>
    </source>
</evidence>
<evidence type="ECO:0000256" key="2">
    <source>
        <dbReference type="SAM" id="Phobius"/>
    </source>
</evidence>
<dbReference type="Pfam" id="PF01066">
    <property type="entry name" value="CDP-OH_P_transf"/>
    <property type="match status" value="1"/>
</dbReference>
<keyword evidence="1" id="KW-0808">Transferase</keyword>
<dbReference type="PROSITE" id="PS00379">
    <property type="entry name" value="CDP_ALCOHOL_P_TRANSF"/>
    <property type="match status" value="1"/>
</dbReference>
<dbReference type="GO" id="GO:0008654">
    <property type="term" value="P:phospholipid biosynthetic process"/>
    <property type="evidence" value="ECO:0007669"/>
    <property type="project" value="InterPro"/>
</dbReference>
<evidence type="ECO:0000313" key="4">
    <source>
        <dbReference type="Proteomes" id="UP000694308"/>
    </source>
</evidence>
<keyword evidence="2" id="KW-1133">Transmembrane helix</keyword>
<gene>
    <name evidence="3" type="ORF">I6U48_03725</name>
</gene>
<name>A0A949TUB2_9CLOT</name>
<dbReference type="AlphaFoldDB" id="A0A949TUB2"/>